<gene>
    <name evidence="1" type="ORF">J3Q64DRAFT_1850894</name>
</gene>
<proteinExistence type="predicted"/>
<evidence type="ECO:0000313" key="2">
    <source>
        <dbReference type="Proteomes" id="UP001448207"/>
    </source>
</evidence>
<keyword evidence="2" id="KW-1185">Reference proteome</keyword>
<accession>A0ABR3ASY4</accession>
<sequence>MSITPPKLPKPYATIKDYTIPDSLRHALNLPSYLFTGELQNWGKIPELLDAYFEASPVVAKNGHALLTTTSNFLKKIRENKEVMKTVQNYCGRLETYLSNKFVNNQIMALYGLKEVEWREKRSVNILKAETRIASNRIITKRVQKVGEGNVNKELNKKQKIDKLFEDDDEISHPILPTTSCNTEDDSAVENTKSDDDDDVFSAIDDVYGMTVVKEKNVYRFQPPAKHLISPHKPVIQAEDLSVVRYYFDICVSTCESEASDETKAEYEAMMQEQNNLQSLKNLGSDVMDWVARIVNWSEKDMFKNLGTVPDLPFLNFVKFTIVDFLLNCMRTHTYNQNDERTAYCELFIPIFKAFGNTTKKLNYVWCEKKAKDSDYVWLVSNNFAKDKGSLKLLDGIGRLVDKELNYLLIESSGFNNSNVLSHSLNDTLKNMKSGSDNLKSFVSNYKKASFSTMKKARVYTCHIIQNKMTLVRYKIKSASQWQVVECRSASIPLSFSGIIHYTKVFELFAFLMSDMAEQDRVFHQLEMESLGLVQVPQDKTVAHVLM</sequence>
<reference evidence="1 2" key="1">
    <citation type="submission" date="2024-04" db="EMBL/GenBank/DDBJ databases">
        <title>Symmetric and asymmetric DNA N6-adenine methylation regulates different biological responses in Mucorales.</title>
        <authorList>
            <consortium name="Lawrence Berkeley National Laboratory"/>
            <person name="Lax C."/>
            <person name="Mondo S.J."/>
            <person name="Osorio-Concepcion M."/>
            <person name="Muszewska A."/>
            <person name="Corrochano-Luque M."/>
            <person name="Gutierrez G."/>
            <person name="Riley R."/>
            <person name="Lipzen A."/>
            <person name="Guo J."/>
            <person name="Hundley H."/>
            <person name="Amirebrahimi M."/>
            <person name="Ng V."/>
            <person name="Lorenzo-Gutierrez D."/>
            <person name="Binder U."/>
            <person name="Yang J."/>
            <person name="Song Y."/>
            <person name="Canovas D."/>
            <person name="Navarro E."/>
            <person name="Freitag M."/>
            <person name="Gabaldon T."/>
            <person name="Grigoriev I.V."/>
            <person name="Corrochano L.M."/>
            <person name="Nicolas F.E."/>
            <person name="Garre V."/>
        </authorList>
    </citation>
    <scope>NUCLEOTIDE SEQUENCE [LARGE SCALE GENOMIC DNA]</scope>
    <source>
        <strain evidence="1 2">L51</strain>
    </source>
</reference>
<evidence type="ECO:0000313" key="1">
    <source>
        <dbReference type="EMBL" id="KAL0081153.1"/>
    </source>
</evidence>
<protein>
    <submittedName>
        <fullName evidence="1">Uncharacterized protein</fullName>
    </submittedName>
</protein>
<dbReference type="EMBL" id="JBCLYO010000018">
    <property type="protein sequence ID" value="KAL0081153.1"/>
    <property type="molecule type" value="Genomic_DNA"/>
</dbReference>
<comment type="caution">
    <text evidence="1">The sequence shown here is derived from an EMBL/GenBank/DDBJ whole genome shotgun (WGS) entry which is preliminary data.</text>
</comment>
<organism evidence="1 2">
    <name type="scientific">Phycomyces blakesleeanus</name>
    <dbReference type="NCBI Taxonomy" id="4837"/>
    <lineage>
        <taxon>Eukaryota</taxon>
        <taxon>Fungi</taxon>
        <taxon>Fungi incertae sedis</taxon>
        <taxon>Mucoromycota</taxon>
        <taxon>Mucoromycotina</taxon>
        <taxon>Mucoromycetes</taxon>
        <taxon>Mucorales</taxon>
        <taxon>Phycomycetaceae</taxon>
        <taxon>Phycomyces</taxon>
    </lineage>
</organism>
<name>A0ABR3ASY4_PHYBL</name>
<dbReference type="Proteomes" id="UP001448207">
    <property type="component" value="Unassembled WGS sequence"/>
</dbReference>